<keyword evidence="1" id="KW-0808">Transferase</keyword>
<dbReference type="CDD" id="cd02440">
    <property type="entry name" value="AdoMet_MTases"/>
    <property type="match status" value="1"/>
</dbReference>
<proteinExistence type="predicted"/>
<keyword evidence="2" id="KW-1185">Reference proteome</keyword>
<dbReference type="Proteomes" id="UP000450676">
    <property type="component" value="Unassembled WGS sequence"/>
</dbReference>
<name>A0A7X4KRB4_9BURK</name>
<comment type="caution">
    <text evidence="1">The sequence shown here is derived from an EMBL/GenBank/DDBJ whole genome shotgun (WGS) entry which is preliminary data.</text>
</comment>
<evidence type="ECO:0000313" key="1">
    <source>
        <dbReference type="EMBL" id="MYN11216.1"/>
    </source>
</evidence>
<dbReference type="Gene3D" id="3.40.50.150">
    <property type="entry name" value="Vaccinia Virus protein VP39"/>
    <property type="match status" value="1"/>
</dbReference>
<dbReference type="GO" id="GO:0008168">
    <property type="term" value="F:methyltransferase activity"/>
    <property type="evidence" value="ECO:0007669"/>
    <property type="project" value="UniProtKB-KW"/>
</dbReference>
<organism evidence="1 2">
    <name type="scientific">Pseudoduganella aquatica</name>
    <dbReference type="NCBI Taxonomy" id="2660641"/>
    <lineage>
        <taxon>Bacteria</taxon>
        <taxon>Pseudomonadati</taxon>
        <taxon>Pseudomonadota</taxon>
        <taxon>Betaproteobacteria</taxon>
        <taxon>Burkholderiales</taxon>
        <taxon>Oxalobacteraceae</taxon>
        <taxon>Telluria group</taxon>
        <taxon>Pseudoduganella</taxon>
    </lineage>
</organism>
<protein>
    <submittedName>
        <fullName evidence="1">Methyltransferase domain-containing protein</fullName>
    </submittedName>
</protein>
<reference evidence="1 2" key="1">
    <citation type="submission" date="2019-12" db="EMBL/GenBank/DDBJ databases">
        <title>Novel species isolated from a subtropical stream in China.</title>
        <authorList>
            <person name="Lu H."/>
        </authorList>
    </citation>
    <scope>NUCLEOTIDE SEQUENCE [LARGE SCALE GENOMIC DNA]</scope>
    <source>
        <strain evidence="1 2">FT127W</strain>
    </source>
</reference>
<gene>
    <name evidence="1" type="ORF">GTP77_28280</name>
</gene>
<dbReference type="SUPFAM" id="SSF53335">
    <property type="entry name" value="S-adenosyl-L-methionine-dependent methyltransferases"/>
    <property type="match status" value="1"/>
</dbReference>
<keyword evidence="1" id="KW-0489">Methyltransferase</keyword>
<dbReference type="InterPro" id="IPR029063">
    <property type="entry name" value="SAM-dependent_MTases_sf"/>
</dbReference>
<sequence length="254" mass="27926">MKPAHTILVDSYRVAASHTGADSLAYKGLHIHALPGLHEFTFSVLQQHCRAGAAVLDLAAGSGAMSMRLHDAGYRVAATDYVTENFRLHGQIDFFQSDLNDDFSQGREGSFDTVFASEIIEHLENPRHFARQCHALLKPGGSVVLSTPNVDSSASVASLLRDGTFQWFNDAHYRSDGHITPLTQWQLKKCWQEAGFSIAWQGSYGDRYGMVAGSPRMRWLARLLDRLSGLDPALRNQIYVAVLRKPDQAGAAGA</sequence>
<dbReference type="GO" id="GO:0032259">
    <property type="term" value="P:methylation"/>
    <property type="evidence" value="ECO:0007669"/>
    <property type="project" value="UniProtKB-KW"/>
</dbReference>
<dbReference type="Pfam" id="PF13489">
    <property type="entry name" value="Methyltransf_23"/>
    <property type="match status" value="1"/>
</dbReference>
<dbReference type="RefSeq" id="WP_161075487.1">
    <property type="nucleotide sequence ID" value="NZ_CP086370.1"/>
</dbReference>
<dbReference type="EMBL" id="WWCU01000060">
    <property type="protein sequence ID" value="MYN11216.1"/>
    <property type="molecule type" value="Genomic_DNA"/>
</dbReference>
<evidence type="ECO:0000313" key="2">
    <source>
        <dbReference type="Proteomes" id="UP000450676"/>
    </source>
</evidence>
<dbReference type="AlphaFoldDB" id="A0A7X4KRB4"/>
<accession>A0A7X4KRB4</accession>
<dbReference type="PANTHER" id="PTHR43861">
    <property type="entry name" value="TRANS-ACONITATE 2-METHYLTRANSFERASE-RELATED"/>
    <property type="match status" value="1"/>
</dbReference>
<dbReference type="PANTHER" id="PTHR43861:SF1">
    <property type="entry name" value="TRANS-ACONITATE 2-METHYLTRANSFERASE"/>
    <property type="match status" value="1"/>
</dbReference>